<comment type="caution">
    <text evidence="2">The sequence shown here is derived from an EMBL/GenBank/DDBJ whole genome shotgun (WGS) entry which is preliminary data.</text>
</comment>
<dbReference type="RefSeq" id="WP_004477318.1">
    <property type="nucleotide sequence ID" value="NZ_AHON02000035.1"/>
</dbReference>
<reference evidence="2 3" key="1">
    <citation type="submission" date="2012-10" db="EMBL/GenBank/DDBJ databases">
        <authorList>
            <person name="Harkins D.M."/>
            <person name="Durkin A.S."/>
            <person name="Brinkac L.M."/>
            <person name="Haft D.H."/>
            <person name="Selengut J.D."/>
            <person name="Sanka R."/>
            <person name="DePew J."/>
            <person name="Purushe J."/>
            <person name="Matthias M.A."/>
            <person name="Vinetz J.M."/>
            <person name="Sutton G.G."/>
            <person name="Nierman W.C."/>
            <person name="Fouts D.E."/>
        </authorList>
    </citation>
    <scope>NUCLEOTIDE SEQUENCE [LARGE SCALE GENOMIC DNA]</scope>
    <source>
        <strain evidence="2 3">MOR084</strain>
    </source>
</reference>
<evidence type="ECO:0000313" key="1">
    <source>
        <dbReference type="EMBL" id="EKO32493.1"/>
    </source>
</evidence>
<accession>A0A0E2BFR9</accession>
<sequence>MKSDLKTHSKECSLEFMMLGASLKILKEVGSYHSIALLKL</sequence>
<name>A0A0E2BFR9_9LEPT</name>
<evidence type="ECO:0000313" key="2">
    <source>
        <dbReference type="EMBL" id="EKO34150.1"/>
    </source>
</evidence>
<evidence type="ECO:0000313" key="3">
    <source>
        <dbReference type="Proteomes" id="UP000006329"/>
    </source>
</evidence>
<organism evidence="2 3">
    <name type="scientific">Leptospira santarosai str. MOR084</name>
    <dbReference type="NCBI Taxonomy" id="1049984"/>
    <lineage>
        <taxon>Bacteria</taxon>
        <taxon>Pseudomonadati</taxon>
        <taxon>Spirochaetota</taxon>
        <taxon>Spirochaetia</taxon>
        <taxon>Leptospirales</taxon>
        <taxon>Leptospiraceae</taxon>
        <taxon>Leptospira</taxon>
    </lineage>
</organism>
<dbReference type="EMBL" id="AHON02000067">
    <property type="protein sequence ID" value="EKO32493.1"/>
    <property type="molecule type" value="Genomic_DNA"/>
</dbReference>
<dbReference type="EMBL" id="AHON02000035">
    <property type="protein sequence ID" value="EKO34150.1"/>
    <property type="molecule type" value="Genomic_DNA"/>
</dbReference>
<dbReference type="Proteomes" id="UP000006329">
    <property type="component" value="Unassembled WGS sequence"/>
</dbReference>
<keyword evidence="3" id="KW-1185">Reference proteome</keyword>
<gene>
    <name evidence="2" type="ORF">LEP1GSC179_2235</name>
    <name evidence="1" type="ORF">LEP1GSC179_2236</name>
</gene>
<proteinExistence type="predicted"/>
<dbReference type="AlphaFoldDB" id="A0A0E2BFR9"/>
<protein>
    <submittedName>
        <fullName evidence="2">Uncharacterized protein</fullName>
    </submittedName>
</protein>